<dbReference type="PATRIC" id="fig|717959.3.peg.1511"/>
<dbReference type="AlphaFoldDB" id="D4IQ90"/>
<keyword evidence="2" id="KW-1185">Reference proteome</keyword>
<proteinExistence type="predicted"/>
<dbReference type="Proteomes" id="UP000008794">
    <property type="component" value="Chromosome"/>
</dbReference>
<evidence type="ECO:0000313" key="2">
    <source>
        <dbReference type="Proteomes" id="UP000008794"/>
    </source>
</evidence>
<name>D4IQ90_9BACT</name>
<accession>D4IQ90</accession>
<evidence type="ECO:0008006" key="3">
    <source>
        <dbReference type="Google" id="ProtNLM"/>
    </source>
</evidence>
<organism evidence="1 2">
    <name type="scientific">Alistipes shahii WAL 8301</name>
    <dbReference type="NCBI Taxonomy" id="717959"/>
    <lineage>
        <taxon>Bacteria</taxon>
        <taxon>Pseudomonadati</taxon>
        <taxon>Bacteroidota</taxon>
        <taxon>Bacteroidia</taxon>
        <taxon>Bacteroidales</taxon>
        <taxon>Rikenellaceae</taxon>
        <taxon>Alistipes</taxon>
    </lineage>
</organism>
<reference evidence="1 2" key="1">
    <citation type="submission" date="2010-03" db="EMBL/GenBank/DDBJ databases">
        <title>The genome sequence of Alistipes shahii WAL 8301.</title>
        <authorList>
            <consortium name="metaHIT consortium -- http://www.metahit.eu/"/>
            <person name="Pajon A."/>
            <person name="Turner K."/>
            <person name="Parkhill J."/>
        </authorList>
    </citation>
    <scope>NUCLEOTIDE SEQUENCE [LARGE SCALE GENOMIC DNA]</scope>
    <source>
        <strain evidence="1 2">WAL 8301</strain>
    </source>
</reference>
<dbReference type="STRING" id="717959.AL1_30010"/>
<dbReference type="KEGG" id="ash:AL1_30010"/>
<dbReference type="RefSeq" id="WP_015547906.1">
    <property type="nucleotide sequence ID" value="NZ_CP102253.1"/>
</dbReference>
<dbReference type="HOGENOM" id="CLU_047829_0_0_10"/>
<dbReference type="Gene3D" id="2.40.160.60">
    <property type="entry name" value="Outer membrane protein transport protein (OMPP1/FadL/TodX)"/>
    <property type="match status" value="1"/>
</dbReference>
<gene>
    <name evidence="1" type="ORF">AL1_30010</name>
</gene>
<reference evidence="1 2" key="2">
    <citation type="submission" date="2010-03" db="EMBL/GenBank/DDBJ databases">
        <authorList>
            <person name="Pajon A."/>
        </authorList>
    </citation>
    <scope>NUCLEOTIDE SEQUENCE [LARGE SCALE GENOMIC DNA]</scope>
    <source>
        <strain evidence="1 2">WAL 8301</strain>
    </source>
</reference>
<dbReference type="EMBL" id="FP929032">
    <property type="protein sequence ID" value="CBK65102.1"/>
    <property type="molecule type" value="Genomic_DNA"/>
</dbReference>
<evidence type="ECO:0000313" key="1">
    <source>
        <dbReference type="EMBL" id="CBK65102.1"/>
    </source>
</evidence>
<dbReference type="SUPFAM" id="SSF56935">
    <property type="entry name" value="Porins"/>
    <property type="match status" value="1"/>
</dbReference>
<sequence>MFPFAVSAQTSSINAFSPYTMYGIGEQNTPGTLQMRSMGGAGVAMRSVSTVNLLNPAAYSAAPQKTFLFNFGLEGQNYYNAQTVGGVGKRTAYNTFNFHDIAFQMPVAKRLGLGFSLTPYSSVGYRTKYYHEYDPEDPIYANVGNIQYNYQGEGDVTEVKVGLGWEPFKNFSVGIAAQYYWGDIDRTFVMTPTAITGEGTFTSTVGQDNYSISSIKGQVGVQWNAILNAKRILTFGATYDFGGDLNPEVTKKLYIGDLYNTVVKSDTTHLKLVLPRQLAVGAYYQTGRWAVGVDYVFQNWGGRNSGYEMTGTSGSGENKTEYKVAYTNTSTIKMGVEYTPNRYDARHFLKRWSYRAGFRYGAYNQTFNGDKLAQYAVTAGIGIPVRRGAFSAIDIGVEYGRRGYNIADRLGLVRQQYFKFAIGFTLFAGQMENGEYWFMRSKFD</sequence>
<protein>
    <recommendedName>
        <fullName evidence="3">Long-chain fatty acid transport protein</fullName>
    </recommendedName>
</protein>
<dbReference type="GeneID" id="92756194"/>